<dbReference type="Gene3D" id="3.30.2350.10">
    <property type="entry name" value="Pseudouridine synthase"/>
    <property type="match status" value="1"/>
</dbReference>
<evidence type="ECO:0000313" key="1">
    <source>
        <dbReference type="EMBL" id="KKQ13598.1"/>
    </source>
</evidence>
<dbReference type="AlphaFoldDB" id="A0A0G0F2Z4"/>
<dbReference type="EMBL" id="LBSJ01000048">
    <property type="protein sequence ID" value="KKQ13598.1"/>
    <property type="molecule type" value="Genomic_DNA"/>
</dbReference>
<reference evidence="1 2" key="1">
    <citation type="journal article" date="2015" name="Nature">
        <title>rRNA introns, odd ribosomes, and small enigmatic genomes across a large radiation of phyla.</title>
        <authorList>
            <person name="Brown C.T."/>
            <person name="Hug L.A."/>
            <person name="Thomas B.C."/>
            <person name="Sharon I."/>
            <person name="Castelle C.J."/>
            <person name="Singh A."/>
            <person name="Wilkins M.J."/>
            <person name="Williams K.H."/>
            <person name="Banfield J.F."/>
        </authorList>
    </citation>
    <scope>NUCLEOTIDE SEQUENCE [LARGE SCALE GENOMIC DNA]</scope>
</reference>
<dbReference type="SUPFAM" id="SSF55120">
    <property type="entry name" value="Pseudouridine synthase"/>
    <property type="match status" value="1"/>
</dbReference>
<gene>
    <name evidence="1" type="ORF">US28_C0048G0001</name>
</gene>
<evidence type="ECO:0000313" key="2">
    <source>
        <dbReference type="Proteomes" id="UP000034448"/>
    </source>
</evidence>
<dbReference type="GO" id="GO:0140098">
    <property type="term" value="F:catalytic activity, acting on RNA"/>
    <property type="evidence" value="ECO:0007669"/>
    <property type="project" value="UniProtKB-ARBA"/>
</dbReference>
<feature type="non-terminal residue" evidence="1">
    <location>
        <position position="1"/>
    </location>
</feature>
<dbReference type="GO" id="GO:0009982">
    <property type="term" value="F:pseudouridine synthase activity"/>
    <property type="evidence" value="ECO:0007669"/>
    <property type="project" value="InterPro"/>
</dbReference>
<accession>A0A0G0F2Z4</accession>
<organism evidence="1 2">
    <name type="scientific">Candidatus Daviesbacteria bacterium GW2011_GWA1_36_8</name>
    <dbReference type="NCBI Taxonomy" id="1618417"/>
    <lineage>
        <taxon>Bacteria</taxon>
        <taxon>Candidatus Daviesiibacteriota</taxon>
    </lineage>
</organism>
<comment type="caution">
    <text evidence="1">The sequence shown here is derived from an EMBL/GenBank/DDBJ whole genome shotgun (WGS) entry which is preliminary data.</text>
</comment>
<proteinExistence type="predicted"/>
<dbReference type="GO" id="GO:0003723">
    <property type="term" value="F:RNA binding"/>
    <property type="evidence" value="ECO:0007669"/>
    <property type="project" value="InterPro"/>
</dbReference>
<name>A0A0G0F2Z4_9BACT</name>
<dbReference type="GO" id="GO:0001522">
    <property type="term" value="P:pseudouridine synthesis"/>
    <property type="evidence" value="ECO:0007669"/>
    <property type="project" value="InterPro"/>
</dbReference>
<sequence>GDEKYAGRKTARLDHHWCPRQFLHAAKLEFDHPVTGERMVFESQLPSDLKKVLDVLGQLR</sequence>
<protein>
    <submittedName>
        <fullName evidence="1">Pseudouridine synthase</fullName>
    </submittedName>
</protein>
<dbReference type="GO" id="GO:0006396">
    <property type="term" value="P:RNA processing"/>
    <property type="evidence" value="ECO:0007669"/>
    <property type="project" value="UniProtKB-ARBA"/>
</dbReference>
<dbReference type="InterPro" id="IPR020103">
    <property type="entry name" value="PsdUridine_synth_cat_dom_sf"/>
</dbReference>
<dbReference type="Proteomes" id="UP000034448">
    <property type="component" value="Unassembled WGS sequence"/>
</dbReference>